<keyword evidence="4" id="KW-0406">Ion transport</keyword>
<evidence type="ECO:0000256" key="8">
    <source>
        <dbReference type="SAM" id="Phobius"/>
    </source>
</evidence>
<reference evidence="10 11" key="1">
    <citation type="journal article" date="2014" name="Nat. Commun.">
        <title>Klebsormidium flaccidum genome reveals primary factors for plant terrestrial adaptation.</title>
        <authorList>
            <person name="Hori K."/>
            <person name="Maruyama F."/>
            <person name="Fujisawa T."/>
            <person name="Togashi T."/>
            <person name="Yamamoto N."/>
            <person name="Seo M."/>
            <person name="Sato S."/>
            <person name="Yamada T."/>
            <person name="Mori H."/>
            <person name="Tajima N."/>
            <person name="Moriyama T."/>
            <person name="Ikeuchi M."/>
            <person name="Watanabe M."/>
            <person name="Wada H."/>
            <person name="Kobayashi K."/>
            <person name="Saito M."/>
            <person name="Masuda T."/>
            <person name="Sasaki-Sekimoto Y."/>
            <person name="Mashiguchi K."/>
            <person name="Awai K."/>
            <person name="Shimojima M."/>
            <person name="Masuda S."/>
            <person name="Iwai M."/>
            <person name="Nobusawa T."/>
            <person name="Narise T."/>
            <person name="Kondo S."/>
            <person name="Saito H."/>
            <person name="Sato R."/>
            <person name="Murakawa M."/>
            <person name="Ihara Y."/>
            <person name="Oshima-Yamada Y."/>
            <person name="Ohtaka K."/>
            <person name="Satoh M."/>
            <person name="Sonobe K."/>
            <person name="Ishii M."/>
            <person name="Ohtani R."/>
            <person name="Kanamori-Sato M."/>
            <person name="Honoki R."/>
            <person name="Miyazaki D."/>
            <person name="Mochizuki H."/>
            <person name="Umetsu J."/>
            <person name="Higashi K."/>
            <person name="Shibata D."/>
            <person name="Kamiya Y."/>
            <person name="Sato N."/>
            <person name="Nakamura Y."/>
            <person name="Tabata S."/>
            <person name="Ida S."/>
            <person name="Kurokawa K."/>
            <person name="Ohta H."/>
        </authorList>
    </citation>
    <scope>NUCLEOTIDE SEQUENCE [LARGE SCALE GENOMIC DNA]</scope>
    <source>
        <strain evidence="10 11">NIES-2285</strain>
    </source>
</reference>
<comment type="subcellular location">
    <subcellularLocation>
        <location evidence="1">Membrane</location>
        <topology evidence="1">Multi-pass membrane protein</topology>
    </subcellularLocation>
</comment>
<feature type="compositionally biased region" description="Polar residues" evidence="7">
    <location>
        <begin position="242"/>
        <end position="251"/>
    </location>
</feature>
<keyword evidence="11" id="KW-1185">Reference proteome</keyword>
<accession>A0A1Y1HX32</accession>
<evidence type="ECO:0000256" key="1">
    <source>
        <dbReference type="ARBA" id="ARBA00004141"/>
    </source>
</evidence>
<evidence type="ECO:0000256" key="3">
    <source>
        <dbReference type="ARBA" id="ARBA00022826"/>
    </source>
</evidence>
<dbReference type="EMBL" id="DF237057">
    <property type="protein sequence ID" value="GAQ82342.1"/>
    <property type="molecule type" value="Genomic_DNA"/>
</dbReference>
<evidence type="ECO:0000313" key="10">
    <source>
        <dbReference type="EMBL" id="GAQ82342.1"/>
    </source>
</evidence>
<organism evidence="10 11">
    <name type="scientific">Klebsormidium nitens</name>
    <name type="common">Green alga</name>
    <name type="synonym">Ulothrix nitens</name>
    <dbReference type="NCBI Taxonomy" id="105231"/>
    <lineage>
        <taxon>Eukaryota</taxon>
        <taxon>Viridiplantae</taxon>
        <taxon>Streptophyta</taxon>
        <taxon>Klebsormidiophyceae</taxon>
        <taxon>Klebsormidiales</taxon>
        <taxon>Klebsormidiaceae</taxon>
        <taxon>Klebsormidium</taxon>
    </lineage>
</organism>
<dbReference type="PANTHER" id="PTHR45743:SF2">
    <property type="entry name" value="POTASSIUM CHANNEL AKT1"/>
    <property type="match status" value="1"/>
</dbReference>
<evidence type="ECO:0000256" key="7">
    <source>
        <dbReference type="SAM" id="MobiDB-lite"/>
    </source>
</evidence>
<feature type="compositionally biased region" description="Gly residues" evidence="7">
    <location>
        <begin position="89"/>
        <end position="105"/>
    </location>
</feature>
<feature type="region of interest" description="Disordered" evidence="7">
    <location>
        <begin position="1"/>
        <end position="136"/>
    </location>
</feature>
<dbReference type="AlphaFoldDB" id="A0A1Y1HX32"/>
<keyword evidence="3" id="KW-0630">Potassium</keyword>
<feature type="compositionally biased region" description="Acidic residues" evidence="7">
    <location>
        <begin position="317"/>
        <end position="326"/>
    </location>
</feature>
<dbReference type="SUPFAM" id="SSF81324">
    <property type="entry name" value="Voltage-gated potassium channels"/>
    <property type="match status" value="1"/>
</dbReference>
<keyword evidence="3" id="KW-0631">Potassium channel</keyword>
<feature type="domain" description="Ion transport" evidence="9">
    <location>
        <begin position="349"/>
        <end position="467"/>
    </location>
</feature>
<dbReference type="Gene3D" id="1.10.287.70">
    <property type="match status" value="1"/>
</dbReference>
<name>A0A1Y1HX32_KLENI</name>
<evidence type="ECO:0000256" key="4">
    <source>
        <dbReference type="ARBA" id="ARBA00022882"/>
    </source>
</evidence>
<evidence type="ECO:0000259" key="9">
    <source>
        <dbReference type="Pfam" id="PF00520"/>
    </source>
</evidence>
<dbReference type="GO" id="GO:0005249">
    <property type="term" value="F:voltage-gated potassium channel activity"/>
    <property type="evidence" value="ECO:0007669"/>
    <property type="project" value="InterPro"/>
</dbReference>
<evidence type="ECO:0000313" key="11">
    <source>
        <dbReference type="Proteomes" id="UP000054558"/>
    </source>
</evidence>
<feature type="region of interest" description="Disordered" evidence="7">
    <location>
        <begin position="198"/>
        <end position="276"/>
    </location>
</feature>
<keyword evidence="5 8" id="KW-1133">Transmembrane helix</keyword>
<keyword evidence="4" id="KW-0851">Voltage-gated channel</keyword>
<dbReference type="PANTHER" id="PTHR45743">
    <property type="entry name" value="POTASSIUM CHANNEL AKT1"/>
    <property type="match status" value="1"/>
</dbReference>
<proteinExistence type="predicted"/>
<dbReference type="OrthoDB" id="426293at2759"/>
<dbReference type="GO" id="GO:0034702">
    <property type="term" value="C:monoatomic ion channel complex"/>
    <property type="evidence" value="ECO:0007669"/>
    <property type="project" value="UniProtKB-KW"/>
</dbReference>
<protein>
    <submittedName>
        <fullName evidence="10">Potassium channel</fullName>
    </submittedName>
</protein>
<dbReference type="Pfam" id="PF00520">
    <property type="entry name" value="Ion_trans"/>
    <property type="match status" value="1"/>
</dbReference>
<feature type="compositionally biased region" description="Acidic residues" evidence="7">
    <location>
        <begin position="44"/>
        <end position="55"/>
    </location>
</feature>
<feature type="transmembrane region" description="Helical" evidence="8">
    <location>
        <begin position="384"/>
        <end position="402"/>
    </location>
</feature>
<gene>
    <name evidence="10" type="ORF">KFL_001080180</name>
</gene>
<evidence type="ECO:0000256" key="5">
    <source>
        <dbReference type="ARBA" id="ARBA00022989"/>
    </source>
</evidence>
<feature type="transmembrane region" description="Helical" evidence="8">
    <location>
        <begin position="422"/>
        <end position="442"/>
    </location>
</feature>
<dbReference type="Proteomes" id="UP000054558">
    <property type="component" value="Unassembled WGS sequence"/>
</dbReference>
<evidence type="ECO:0000256" key="6">
    <source>
        <dbReference type="ARBA" id="ARBA00023136"/>
    </source>
</evidence>
<keyword evidence="3" id="KW-0633">Potassium transport</keyword>
<evidence type="ECO:0000256" key="2">
    <source>
        <dbReference type="ARBA" id="ARBA00022692"/>
    </source>
</evidence>
<feature type="transmembrane region" description="Helical" evidence="8">
    <location>
        <begin position="351"/>
        <end position="372"/>
    </location>
</feature>
<keyword evidence="10" id="KW-0407">Ion channel</keyword>
<dbReference type="InterPro" id="IPR045319">
    <property type="entry name" value="KAT/AKT"/>
</dbReference>
<keyword evidence="4" id="KW-0813">Transport</keyword>
<feature type="compositionally biased region" description="Basic and acidic residues" evidence="7">
    <location>
        <begin position="198"/>
        <end position="209"/>
    </location>
</feature>
<dbReference type="InterPro" id="IPR005821">
    <property type="entry name" value="Ion_trans_dom"/>
</dbReference>
<keyword evidence="2 8" id="KW-0812">Transmembrane</keyword>
<sequence>MGFFWGAAVAPEPAPTDNRGGVASTSSSNARPTALHVGRRDTLSSEELDDEDEAEMNGAGGADGLSHGPHSPGGGEGGARSSRGPKDSAGGGGPRSPGGRRGGGSILRSPRGSEGSSKRSNARLTRKSTGWSDVFGSKHAALDAELDEELDLESTADLPGMASEKPNFQRLKSKMVVSNPDEVTGVKVRSVNARFEPFLHRDSEGDRQESPTLPPSLAPTGRYMSMVLPRSSESRPLGNPGGSSNFRSGKSVTGPGAFGGLGALTGKQPSMAGPEPFEKGMVLRAVAQLAALRRKSLTMGPQRMTLPSSRMRRNTADSEEEPGEDEELGAFHYSRTRVINPKSAFITRWDIFLTILIIICAFTIPFEAAFLHLSLNSIFFANRVVDAIFLVDMLINFNLMFFDNEKSVWISKRKTIAARYLRTSFTTDFLAVFPFDVIYYCWEKYSMHHSKRSVIGIILRLGRLLKVGLTSDGDV</sequence>
<feature type="region of interest" description="Disordered" evidence="7">
    <location>
        <begin position="302"/>
        <end position="326"/>
    </location>
</feature>
<keyword evidence="6 8" id="KW-0472">Membrane</keyword>